<dbReference type="GeneID" id="96635818"/>
<evidence type="ECO:0000313" key="1">
    <source>
        <dbReference type="EMBL" id="XDP99362.1"/>
    </source>
</evidence>
<proteinExistence type="predicted"/>
<gene>
    <name evidence="1" type="ORF">AB5J58_03825</name>
</gene>
<dbReference type="RefSeq" id="WP_328742171.1">
    <property type="nucleotide sequence ID" value="NZ_CP163431.1"/>
</dbReference>
<sequence>MAFIYSRVGGKKLEEYLARLPGVQNALDEAQFEVAARAEELLLQHRQEGHATIDMVDGRIDKYVVLDDERGKKAALSIEYGRAESIVVKTAKDGSTYLDVIPASDGLFILARAANLPKKRKGKVHLD</sequence>
<dbReference type="AlphaFoldDB" id="A0AB39M361"/>
<protein>
    <submittedName>
        <fullName evidence="1">DUF5403 family protein</fullName>
    </submittedName>
</protein>
<accession>A0AB39M361</accession>
<dbReference type="EMBL" id="CP163431">
    <property type="protein sequence ID" value="XDP99362.1"/>
    <property type="molecule type" value="Genomic_DNA"/>
</dbReference>
<dbReference type="Pfam" id="PF17395">
    <property type="entry name" value="DUF5403"/>
    <property type="match status" value="1"/>
</dbReference>
<dbReference type="InterPro" id="IPR039452">
    <property type="entry name" value="DUF5403"/>
</dbReference>
<name>A0AB39M361_9ACTN</name>
<reference evidence="1" key="1">
    <citation type="submission" date="2024-07" db="EMBL/GenBank/DDBJ databases">
        <authorList>
            <person name="Yu S.T."/>
        </authorList>
    </citation>
    <scope>NUCLEOTIDE SEQUENCE</scope>
    <source>
        <strain evidence="1">R08</strain>
    </source>
</reference>
<organism evidence="1">
    <name type="scientific">Streptomyces sp. R08</name>
    <dbReference type="NCBI Taxonomy" id="3238624"/>
    <lineage>
        <taxon>Bacteria</taxon>
        <taxon>Bacillati</taxon>
        <taxon>Actinomycetota</taxon>
        <taxon>Actinomycetes</taxon>
        <taxon>Kitasatosporales</taxon>
        <taxon>Streptomycetaceae</taxon>
        <taxon>Streptomyces</taxon>
    </lineage>
</organism>